<keyword evidence="4 15" id="KW-0813">Transport</keyword>
<evidence type="ECO:0000256" key="14">
    <source>
        <dbReference type="ARBA" id="ARBA00044780"/>
    </source>
</evidence>
<evidence type="ECO:0000256" key="13">
    <source>
        <dbReference type="ARBA" id="ARBA00044710"/>
    </source>
</evidence>
<dbReference type="InterPro" id="IPR003663">
    <property type="entry name" value="Sugar/inositol_transpt"/>
</dbReference>
<dbReference type="EMBL" id="HBIV01023495">
    <property type="protein sequence ID" value="CAE0665282.1"/>
    <property type="molecule type" value="Transcribed_RNA"/>
</dbReference>
<proteinExistence type="inferred from homology"/>
<feature type="transmembrane region" description="Helical" evidence="17">
    <location>
        <begin position="210"/>
        <end position="228"/>
    </location>
</feature>
<evidence type="ECO:0000256" key="9">
    <source>
        <dbReference type="ARBA" id="ARBA00044648"/>
    </source>
</evidence>
<dbReference type="GO" id="GO:0022857">
    <property type="term" value="F:transmembrane transporter activity"/>
    <property type="evidence" value="ECO:0007669"/>
    <property type="project" value="InterPro"/>
</dbReference>
<dbReference type="PANTHER" id="PTHR48023:SF4">
    <property type="entry name" value="D-XYLOSE-PROTON SYMPORTER-LIKE 2"/>
    <property type="match status" value="1"/>
</dbReference>
<evidence type="ECO:0000256" key="4">
    <source>
        <dbReference type="ARBA" id="ARBA00022448"/>
    </source>
</evidence>
<dbReference type="NCBIfam" id="TIGR00879">
    <property type="entry name" value="SP"/>
    <property type="match status" value="1"/>
</dbReference>
<evidence type="ECO:0000256" key="17">
    <source>
        <dbReference type="SAM" id="Phobius"/>
    </source>
</evidence>
<dbReference type="PROSITE" id="PS00217">
    <property type="entry name" value="SUGAR_TRANSPORT_2"/>
    <property type="match status" value="1"/>
</dbReference>
<feature type="transmembrane region" description="Helical" evidence="17">
    <location>
        <begin position="456"/>
        <end position="481"/>
    </location>
</feature>
<comment type="subcellular location">
    <subcellularLocation>
        <location evidence="1">Membrane</location>
        <topology evidence="1">Multi-pass membrane protein</topology>
    </subcellularLocation>
</comment>
<protein>
    <recommendedName>
        <fullName evidence="14">Hexose transporter 1</fullName>
    </recommendedName>
</protein>
<dbReference type="PROSITE" id="PS50850">
    <property type="entry name" value="MFS"/>
    <property type="match status" value="1"/>
</dbReference>
<feature type="domain" description="Major facilitator superfamily (MFS) profile" evidence="19">
    <location>
        <begin position="110"/>
        <end position="547"/>
    </location>
</feature>
<feature type="transmembrane region" description="Helical" evidence="17">
    <location>
        <begin position="182"/>
        <end position="198"/>
    </location>
</feature>
<feature type="transmembrane region" description="Helical" evidence="17">
    <location>
        <begin position="148"/>
        <end position="170"/>
    </location>
</feature>
<evidence type="ECO:0000256" key="11">
    <source>
        <dbReference type="ARBA" id="ARBA00044662"/>
    </source>
</evidence>
<evidence type="ECO:0000256" key="8">
    <source>
        <dbReference type="ARBA" id="ARBA00044637"/>
    </source>
</evidence>
<evidence type="ECO:0000256" key="10">
    <source>
        <dbReference type="ARBA" id="ARBA00044656"/>
    </source>
</evidence>
<gene>
    <name evidence="20" type="ORF">LGLO00237_LOCUS16887</name>
</gene>
<evidence type="ECO:0000313" key="20">
    <source>
        <dbReference type="EMBL" id="CAE0665282.1"/>
    </source>
</evidence>
<feature type="transmembrane region" description="Helical" evidence="17">
    <location>
        <begin position="271"/>
        <end position="291"/>
    </location>
</feature>
<dbReference type="InterPro" id="IPR050820">
    <property type="entry name" value="MFS_Sugar_Transporter"/>
</dbReference>
<dbReference type="Pfam" id="PF00083">
    <property type="entry name" value="Sugar_tr"/>
    <property type="match status" value="1"/>
</dbReference>
<comment type="catalytic activity">
    <reaction evidence="9">
        <text>D-glucose(out) = D-glucose(in)</text>
        <dbReference type="Rhea" id="RHEA:60376"/>
        <dbReference type="ChEBI" id="CHEBI:4167"/>
    </reaction>
    <physiologicalReaction direction="left-to-right" evidence="9">
        <dbReference type="Rhea" id="RHEA:60377"/>
    </physiologicalReaction>
</comment>
<feature type="region of interest" description="Disordered" evidence="16">
    <location>
        <begin position="19"/>
        <end position="38"/>
    </location>
</feature>
<evidence type="ECO:0000256" key="7">
    <source>
        <dbReference type="ARBA" id="ARBA00023136"/>
    </source>
</evidence>
<evidence type="ECO:0000256" key="3">
    <source>
        <dbReference type="ARBA" id="ARBA00011738"/>
    </source>
</evidence>
<comment type="catalytic activity">
    <reaction evidence="12">
        <text>D-glucosamine(out) = D-glucosamine(in)</text>
        <dbReference type="Rhea" id="RHEA:78423"/>
        <dbReference type="ChEBI" id="CHEBI:58723"/>
    </reaction>
    <physiologicalReaction direction="left-to-right" evidence="12">
        <dbReference type="Rhea" id="RHEA:78424"/>
    </physiologicalReaction>
</comment>
<feature type="signal peptide" evidence="18">
    <location>
        <begin position="1"/>
        <end position="18"/>
    </location>
</feature>
<name>A0A7S3YXM9_9EUKA</name>
<reference evidence="20" key="1">
    <citation type="submission" date="2021-01" db="EMBL/GenBank/DDBJ databases">
        <authorList>
            <person name="Corre E."/>
            <person name="Pelletier E."/>
            <person name="Niang G."/>
            <person name="Scheremetjew M."/>
            <person name="Finn R."/>
            <person name="Kale V."/>
            <person name="Holt S."/>
            <person name="Cochrane G."/>
            <person name="Meng A."/>
            <person name="Brown T."/>
            <person name="Cohen L."/>
        </authorList>
    </citation>
    <scope>NUCLEOTIDE SEQUENCE</scope>
    <source>
        <strain evidence="20">CCCM811</strain>
    </source>
</reference>
<comment type="subunit">
    <text evidence="3">Homodimer.</text>
</comment>
<dbReference type="InterPro" id="IPR005829">
    <property type="entry name" value="Sugar_transporter_CS"/>
</dbReference>
<keyword evidence="18" id="KW-0732">Signal</keyword>
<dbReference type="PANTHER" id="PTHR48023">
    <property type="entry name" value="D-XYLOSE-PROTON SYMPORTER-LIKE 2"/>
    <property type="match status" value="1"/>
</dbReference>
<feature type="transmembrane region" description="Helical" evidence="17">
    <location>
        <begin position="524"/>
        <end position="540"/>
    </location>
</feature>
<accession>A0A7S3YXM9</accession>
<feature type="transmembrane region" description="Helical" evidence="17">
    <location>
        <begin position="426"/>
        <end position="450"/>
    </location>
</feature>
<comment type="similarity">
    <text evidence="2 15">Belongs to the major facilitator superfamily. Sugar transporter (TC 2.A.1.1) family.</text>
</comment>
<dbReference type="AlphaFoldDB" id="A0A7S3YXM9"/>
<comment type="catalytic activity">
    <reaction evidence="8">
        <text>D-galactose(in) = D-galactose(out)</text>
        <dbReference type="Rhea" id="RHEA:34915"/>
        <dbReference type="ChEBI" id="CHEBI:4139"/>
    </reaction>
    <physiologicalReaction direction="right-to-left" evidence="8">
        <dbReference type="Rhea" id="RHEA:34917"/>
    </physiologicalReaction>
</comment>
<sequence>MAPARALLLPLLAALSAAERPSSATSRGTHVPKAMSLPPARATPLAARAARERAGVTVPRQRPGLAKGPTALALSSRRSTRELSAIVPRAQGDSQASSTDQSVLPAWLPLFVVPALGGSLFGYDIGATSSVVRLLGTGSSDLGSLDSLQLGLVASLPLLGAVVASALLIGIGDKNIGRKTEMYVASVLYGAGTLVQSLSGDLNPVLFGRLIYGLGIGIAMHAAPLYIAETTPTELRGKLVSLKEAAIVLGIVGGYAAGAAFNSDAPDAWRLVFQVALPLEAAMLALNALLLPESPRWLALRGLRDKAVQALMRGQRLDMDEAQSQVNQMMELSGSDGAAEDDLDFVERTKLLVSDPLNRKALQIGVGLVLLQQLSGQPSVLYYANRIFEKAGLGFEAAVGVGVFKTIMTLVSVGLVENPKWGRRPLLLTGTAGMAASLGALSAIFALAGGEEPSSTAVLACVVAFVGFYQIGFGPVTWLILSEIFPLKTRSAALSIGTLSNFASNFLVSALFEFERERVGESALFAQFAIIAAFAVWFETSQVPETRGLSLEQIEEKLKENL</sequence>
<evidence type="ECO:0000256" key="2">
    <source>
        <dbReference type="ARBA" id="ARBA00010992"/>
    </source>
</evidence>
<keyword evidence="5 17" id="KW-0812">Transmembrane</keyword>
<dbReference type="InterPro" id="IPR036259">
    <property type="entry name" value="MFS_trans_sf"/>
</dbReference>
<feature type="transmembrane region" description="Helical" evidence="17">
    <location>
        <begin position="240"/>
        <end position="259"/>
    </location>
</feature>
<keyword evidence="7 17" id="KW-0472">Membrane</keyword>
<evidence type="ECO:0000256" key="1">
    <source>
        <dbReference type="ARBA" id="ARBA00004141"/>
    </source>
</evidence>
<evidence type="ECO:0000256" key="15">
    <source>
        <dbReference type="RuleBase" id="RU003346"/>
    </source>
</evidence>
<evidence type="ECO:0000256" key="12">
    <source>
        <dbReference type="ARBA" id="ARBA00044668"/>
    </source>
</evidence>
<keyword evidence="6 17" id="KW-1133">Transmembrane helix</keyword>
<evidence type="ECO:0000256" key="16">
    <source>
        <dbReference type="SAM" id="MobiDB-lite"/>
    </source>
</evidence>
<feature type="transmembrane region" description="Helical" evidence="17">
    <location>
        <begin position="493"/>
        <end position="512"/>
    </location>
</feature>
<comment type="catalytic activity">
    <reaction evidence="11">
        <text>D-mannose(out) = D-mannose(in)</text>
        <dbReference type="Rhea" id="RHEA:78391"/>
        <dbReference type="ChEBI" id="CHEBI:4208"/>
    </reaction>
    <physiologicalReaction direction="left-to-right" evidence="11">
        <dbReference type="Rhea" id="RHEA:78392"/>
    </physiologicalReaction>
</comment>
<evidence type="ECO:0000256" key="18">
    <source>
        <dbReference type="SAM" id="SignalP"/>
    </source>
</evidence>
<dbReference type="InterPro" id="IPR005828">
    <property type="entry name" value="MFS_sugar_transport-like"/>
</dbReference>
<evidence type="ECO:0000259" key="19">
    <source>
        <dbReference type="PROSITE" id="PS50850"/>
    </source>
</evidence>
<feature type="chain" id="PRO_5031537619" description="Hexose transporter 1" evidence="18">
    <location>
        <begin position="19"/>
        <end position="562"/>
    </location>
</feature>
<evidence type="ECO:0000256" key="6">
    <source>
        <dbReference type="ARBA" id="ARBA00022989"/>
    </source>
</evidence>
<dbReference type="PRINTS" id="PR00171">
    <property type="entry name" value="SUGRTRNSPORT"/>
</dbReference>
<dbReference type="GO" id="GO:1904659">
    <property type="term" value="P:D-glucose transmembrane transport"/>
    <property type="evidence" value="ECO:0007669"/>
    <property type="project" value="TreeGrafter"/>
</dbReference>
<evidence type="ECO:0000256" key="5">
    <source>
        <dbReference type="ARBA" id="ARBA00022692"/>
    </source>
</evidence>
<organism evidence="20">
    <name type="scientific">Lotharella globosa</name>
    <dbReference type="NCBI Taxonomy" id="91324"/>
    <lineage>
        <taxon>Eukaryota</taxon>
        <taxon>Sar</taxon>
        <taxon>Rhizaria</taxon>
        <taxon>Cercozoa</taxon>
        <taxon>Chlorarachniophyceae</taxon>
        <taxon>Lotharella</taxon>
    </lineage>
</organism>
<comment type="catalytic activity">
    <reaction evidence="13">
        <text>D-fructose(out) = D-fructose(in)</text>
        <dbReference type="Rhea" id="RHEA:60372"/>
        <dbReference type="ChEBI" id="CHEBI:37721"/>
    </reaction>
    <physiologicalReaction direction="left-to-right" evidence="13">
        <dbReference type="Rhea" id="RHEA:60373"/>
    </physiologicalReaction>
</comment>
<dbReference type="Gene3D" id="1.20.1250.20">
    <property type="entry name" value="MFS general substrate transporter like domains"/>
    <property type="match status" value="1"/>
</dbReference>
<dbReference type="SUPFAM" id="SSF103473">
    <property type="entry name" value="MFS general substrate transporter"/>
    <property type="match status" value="1"/>
</dbReference>
<comment type="catalytic activity">
    <reaction evidence="10">
        <text>D-xylose(out) = D-xylose(in)</text>
        <dbReference type="Rhea" id="RHEA:78427"/>
        <dbReference type="ChEBI" id="CHEBI:53455"/>
    </reaction>
    <physiologicalReaction direction="left-to-right" evidence="10">
        <dbReference type="Rhea" id="RHEA:78428"/>
    </physiologicalReaction>
</comment>
<dbReference type="GO" id="GO:0016020">
    <property type="term" value="C:membrane"/>
    <property type="evidence" value="ECO:0007669"/>
    <property type="project" value="UniProtKB-SubCell"/>
</dbReference>
<dbReference type="InterPro" id="IPR020846">
    <property type="entry name" value="MFS_dom"/>
</dbReference>